<keyword evidence="19" id="KW-1185">Reference proteome</keyword>
<dbReference type="PANTHER" id="PTHR33445">
    <property type="entry name" value="ATP SYNTHASE SUBUNIT B', CHLOROPLASTIC"/>
    <property type="match status" value="1"/>
</dbReference>
<comment type="subunit">
    <text evidence="15">F-type ATPases have 2 components, F(1) - the catalytic core - and F(0) - the membrane proton channel. F(1) has five subunits: alpha(3), beta(3), gamma(1), delta(1), epsilon(1). F(0) has three main subunits: a(1), b(2) and c(10-14). The alpha and beta chains form an alternating ring which encloses part of the gamma chain. F(1) is attached to F(0) by a central stalk formed by the gamma and epsilon chains, while a peripheral stalk is formed by the delta and b chains.</text>
</comment>
<dbReference type="NCBIfam" id="NF004411">
    <property type="entry name" value="PRK05759.1-2"/>
    <property type="match status" value="1"/>
</dbReference>
<dbReference type="AlphaFoldDB" id="A0A091BAL3"/>
<dbReference type="SUPFAM" id="SSF81573">
    <property type="entry name" value="F1F0 ATP synthase subunit B, membrane domain"/>
    <property type="match status" value="1"/>
</dbReference>
<feature type="transmembrane region" description="Helical" evidence="15">
    <location>
        <begin position="6"/>
        <end position="26"/>
    </location>
</feature>
<evidence type="ECO:0000256" key="4">
    <source>
        <dbReference type="ARBA" id="ARBA00022547"/>
    </source>
</evidence>
<dbReference type="CDD" id="cd06503">
    <property type="entry name" value="ATP-synt_Fo_b"/>
    <property type="match status" value="1"/>
</dbReference>
<proteinExistence type="inferred from homology"/>
<keyword evidence="7 15" id="KW-1133">Transmembrane helix</keyword>
<dbReference type="InterPro" id="IPR005864">
    <property type="entry name" value="ATP_synth_F0_bsu_bac"/>
</dbReference>
<evidence type="ECO:0000313" key="19">
    <source>
        <dbReference type="Proteomes" id="UP000029391"/>
    </source>
</evidence>
<keyword evidence="8 15" id="KW-0406">Ion transport</keyword>
<evidence type="ECO:0000256" key="1">
    <source>
        <dbReference type="ARBA" id="ARBA00005513"/>
    </source>
</evidence>
<keyword evidence="4 15" id="KW-0138">CF(0)</keyword>
<evidence type="ECO:0000256" key="14">
    <source>
        <dbReference type="ARBA" id="ARBA00037847"/>
    </source>
</evidence>
<evidence type="ECO:0000256" key="16">
    <source>
        <dbReference type="RuleBase" id="RU003848"/>
    </source>
</evidence>
<comment type="function">
    <text evidence="12">Component of the F(0) channel, it forms part of the peripheral stalk, linking F(1) to F(0). The b'-subunit is a diverged and duplicated form of b found in plants and photosynthetic bacteria.</text>
</comment>
<dbReference type="eggNOG" id="COG0711">
    <property type="taxonomic scope" value="Bacteria"/>
</dbReference>
<evidence type="ECO:0000256" key="9">
    <source>
        <dbReference type="ARBA" id="ARBA00023136"/>
    </source>
</evidence>
<evidence type="ECO:0000256" key="15">
    <source>
        <dbReference type="HAMAP-Rule" id="MF_01398"/>
    </source>
</evidence>
<evidence type="ECO:0000256" key="7">
    <source>
        <dbReference type="ARBA" id="ARBA00022989"/>
    </source>
</evidence>
<feature type="coiled-coil region" evidence="17">
    <location>
        <begin position="47"/>
        <end position="115"/>
    </location>
</feature>
<comment type="function">
    <text evidence="11 15">F(1)F(0) ATP synthase produces ATP from ADP in the presence of a proton or sodium gradient. F-type ATPases consist of two structural domains, F(1) containing the extramembraneous catalytic core and F(0) containing the membrane proton channel, linked together by a central stalk and a peripheral stalk. During catalysis, ATP synthesis in the catalytic domain of F(1) is coupled via a rotary mechanism of the central stalk subunits to proton translocation.</text>
</comment>
<dbReference type="GO" id="GO:0046961">
    <property type="term" value="F:proton-transporting ATPase activity, rotational mechanism"/>
    <property type="evidence" value="ECO:0007669"/>
    <property type="project" value="TreeGrafter"/>
</dbReference>
<dbReference type="GO" id="GO:0046933">
    <property type="term" value="F:proton-transporting ATP synthase activity, rotational mechanism"/>
    <property type="evidence" value="ECO:0007669"/>
    <property type="project" value="UniProtKB-UniRule"/>
</dbReference>
<evidence type="ECO:0000256" key="10">
    <source>
        <dbReference type="ARBA" id="ARBA00023310"/>
    </source>
</evidence>
<evidence type="ECO:0000256" key="8">
    <source>
        <dbReference type="ARBA" id="ARBA00023065"/>
    </source>
</evidence>
<evidence type="ECO:0000256" key="2">
    <source>
        <dbReference type="ARBA" id="ARBA00022448"/>
    </source>
</evidence>
<dbReference type="STRING" id="1121013.GCA_000426365_02659"/>
<organism evidence="18 19">
    <name type="scientific">Arenimonas composti TR7-09 = DSM 18010</name>
    <dbReference type="NCBI Taxonomy" id="1121013"/>
    <lineage>
        <taxon>Bacteria</taxon>
        <taxon>Pseudomonadati</taxon>
        <taxon>Pseudomonadota</taxon>
        <taxon>Gammaproteobacteria</taxon>
        <taxon>Lysobacterales</taxon>
        <taxon>Lysobacteraceae</taxon>
        <taxon>Arenimonas</taxon>
    </lineage>
</organism>
<dbReference type="InterPro" id="IPR050059">
    <property type="entry name" value="ATP_synthase_B_chain"/>
</dbReference>
<reference evidence="18 19" key="1">
    <citation type="submission" date="2013-09" db="EMBL/GenBank/DDBJ databases">
        <title>Genome sequencing of Arenimonas composti.</title>
        <authorList>
            <person name="Chen F."/>
            <person name="Wang G."/>
        </authorList>
    </citation>
    <scope>NUCLEOTIDE SEQUENCE [LARGE SCALE GENOMIC DNA]</scope>
    <source>
        <strain evidence="18 19">TR7-09</strain>
    </source>
</reference>
<accession>A0A091BAL3</accession>
<keyword evidence="6 15" id="KW-0375">Hydrogen ion transport</keyword>
<evidence type="ECO:0000256" key="5">
    <source>
        <dbReference type="ARBA" id="ARBA00022692"/>
    </source>
</evidence>
<gene>
    <name evidence="15" type="primary">atpF</name>
    <name evidence="18" type="ORF">P873_13320</name>
</gene>
<dbReference type="PANTHER" id="PTHR33445:SF1">
    <property type="entry name" value="ATP SYNTHASE SUBUNIT B"/>
    <property type="match status" value="1"/>
</dbReference>
<evidence type="ECO:0000256" key="11">
    <source>
        <dbReference type="ARBA" id="ARBA00025198"/>
    </source>
</evidence>
<name>A0A091BAL3_9GAMM</name>
<keyword evidence="17" id="KW-0175">Coiled coil</keyword>
<comment type="subcellular location">
    <subcellularLocation>
        <location evidence="15">Cell membrane</location>
        <topology evidence="15">Single-pass membrane protein</topology>
    </subcellularLocation>
    <subcellularLocation>
        <location evidence="14">Endomembrane system</location>
        <topology evidence="14">Single-pass membrane protein</topology>
    </subcellularLocation>
</comment>
<dbReference type="RefSeq" id="WP_026817557.1">
    <property type="nucleotide sequence ID" value="NZ_AUFF01000011.1"/>
</dbReference>
<evidence type="ECO:0000256" key="17">
    <source>
        <dbReference type="SAM" id="Coils"/>
    </source>
</evidence>
<keyword evidence="9 15" id="KW-0472">Membrane</keyword>
<keyword evidence="3 15" id="KW-1003">Cell membrane</keyword>
<dbReference type="OrthoDB" id="9788020at2"/>
<dbReference type="HAMAP" id="MF_01398">
    <property type="entry name" value="ATP_synth_b_bprime"/>
    <property type="match status" value="1"/>
</dbReference>
<evidence type="ECO:0000256" key="3">
    <source>
        <dbReference type="ARBA" id="ARBA00022475"/>
    </source>
</evidence>
<keyword evidence="5 15" id="KW-0812">Transmembrane</keyword>
<dbReference type="NCBIfam" id="TIGR01144">
    <property type="entry name" value="ATP_synt_b"/>
    <property type="match status" value="1"/>
</dbReference>
<keyword evidence="2 15" id="KW-0813">Transport</keyword>
<dbReference type="Gene3D" id="6.10.250.1580">
    <property type="match status" value="1"/>
</dbReference>
<evidence type="ECO:0000313" key="18">
    <source>
        <dbReference type="EMBL" id="KFN48786.1"/>
    </source>
</evidence>
<comment type="subunit">
    <text evidence="13">F-type ATPases have 2 components, F(1) - the catalytic core - and F(0) - the membrane proton channel. F(1) has five subunits: alpha(3), beta(3), gamma(1), delta(1), epsilon(1). F(0) has four main subunits: a(1), b(2) and c(10-14). The alpha and beta chains form an alternating ring which encloses part of the gamma chain. F(1) is attached to F(0) by a central stalk formed by the gamma and epsilon chains, while a peripheral stalk is formed by the delta and b chains.</text>
</comment>
<evidence type="ECO:0000256" key="12">
    <source>
        <dbReference type="ARBA" id="ARBA00025614"/>
    </source>
</evidence>
<evidence type="ECO:0000256" key="13">
    <source>
        <dbReference type="ARBA" id="ARBA00026054"/>
    </source>
</evidence>
<comment type="similarity">
    <text evidence="1 15 16">Belongs to the ATPase B chain family.</text>
</comment>
<comment type="caution">
    <text evidence="18">The sequence shown here is derived from an EMBL/GenBank/DDBJ whole genome shotgun (WGS) entry which is preliminary data.</text>
</comment>
<protein>
    <recommendedName>
        <fullName evidence="15">ATP synthase subunit b</fullName>
    </recommendedName>
    <alternativeName>
        <fullName evidence="15">ATP synthase F(0) sector subunit b</fullName>
    </alternativeName>
    <alternativeName>
        <fullName evidence="15">ATPase subunit I</fullName>
    </alternativeName>
    <alternativeName>
        <fullName evidence="15">F-type ATPase subunit b</fullName>
        <shortName evidence="15">F-ATPase subunit b</shortName>
    </alternativeName>
</protein>
<dbReference type="Pfam" id="PF00430">
    <property type="entry name" value="ATP-synt_B"/>
    <property type="match status" value="1"/>
</dbReference>
<dbReference type="GO" id="GO:0012505">
    <property type="term" value="C:endomembrane system"/>
    <property type="evidence" value="ECO:0007669"/>
    <property type="project" value="UniProtKB-SubCell"/>
</dbReference>
<dbReference type="GO" id="GO:0005886">
    <property type="term" value="C:plasma membrane"/>
    <property type="evidence" value="ECO:0007669"/>
    <property type="project" value="UniProtKB-SubCell"/>
</dbReference>
<dbReference type="GO" id="GO:0045259">
    <property type="term" value="C:proton-transporting ATP synthase complex"/>
    <property type="evidence" value="ECO:0007669"/>
    <property type="project" value="UniProtKB-KW"/>
</dbReference>
<dbReference type="InterPro" id="IPR002146">
    <property type="entry name" value="ATP_synth_b/b'su_bac/chlpt"/>
</dbReference>
<sequence length="156" mass="17044">MDINFTLVVQGIAFFAVAWVVMKFGWPHIMAAIEQRQQQIAEGLAAADRARKELAQGEEKVAEELRQARTKANEIIEQAHARANQIVDQAKAEAIAEAARQKALAEAEIVAAANRAKEDLRRQVSALAVAGAEKLIRKEIDGNAHKALLDELAAEI</sequence>
<dbReference type="InterPro" id="IPR028987">
    <property type="entry name" value="ATP_synth_B-like_membr_sf"/>
</dbReference>
<dbReference type="Proteomes" id="UP000029391">
    <property type="component" value="Unassembled WGS sequence"/>
</dbReference>
<dbReference type="EMBL" id="AWXU01000048">
    <property type="protein sequence ID" value="KFN48786.1"/>
    <property type="molecule type" value="Genomic_DNA"/>
</dbReference>
<keyword evidence="10 15" id="KW-0066">ATP synthesis</keyword>
<evidence type="ECO:0000256" key="6">
    <source>
        <dbReference type="ARBA" id="ARBA00022781"/>
    </source>
</evidence>